<reference evidence="1" key="1">
    <citation type="submission" date="2016-01" db="EMBL/GenBank/DDBJ databases">
        <authorList>
            <person name="Regsiter A."/>
            <person name="william w."/>
        </authorList>
    </citation>
    <scope>NUCLEOTIDE SEQUENCE</scope>
    <source>
        <strain evidence="1">NCPPB 1641</strain>
    </source>
</reference>
<comment type="caution">
    <text evidence="1">The sequence shown here is derived from an EMBL/GenBank/DDBJ whole genome shotgun (WGS) entry which is preliminary data.</text>
</comment>
<dbReference type="Proteomes" id="UP000192140">
    <property type="component" value="Unassembled WGS sequence"/>
</dbReference>
<sequence>MEQRLKTFSPWAASPSAKAAVAKRKEQAVTAATLLNVEIMARIIQRPLRLTTKRACFEMRQNARPGPGTLPISSWP</sequence>
<accession>A0A1S7TTS9</accession>
<protein>
    <submittedName>
        <fullName evidence="1">Uncharacterized protein</fullName>
    </submittedName>
</protein>
<evidence type="ECO:0000313" key="1">
    <source>
        <dbReference type="EMBL" id="CVI58022.1"/>
    </source>
</evidence>
<proteinExistence type="predicted"/>
<dbReference type="AlphaFoldDB" id="A0A1S7TTS9"/>
<name>A0A1S7TTS9_9HYPH</name>
<organism evidence="1 2">
    <name type="scientific">Agrobacterium deltaense NCPPB 1641</name>
    <dbReference type="NCBI Taxonomy" id="1183425"/>
    <lineage>
        <taxon>Bacteria</taxon>
        <taxon>Pseudomonadati</taxon>
        <taxon>Pseudomonadota</taxon>
        <taxon>Alphaproteobacteria</taxon>
        <taxon>Hyphomicrobiales</taxon>
        <taxon>Rhizobiaceae</taxon>
        <taxon>Rhizobium/Agrobacterium group</taxon>
        <taxon>Agrobacterium</taxon>
    </lineage>
</organism>
<gene>
    <name evidence="1" type="ORF">AGR7A_Lc110036</name>
</gene>
<dbReference type="EMBL" id="FCNP01000032">
    <property type="protein sequence ID" value="CVI58022.1"/>
    <property type="molecule type" value="Genomic_DNA"/>
</dbReference>
<evidence type="ECO:0000313" key="2">
    <source>
        <dbReference type="Proteomes" id="UP000192140"/>
    </source>
</evidence>
<keyword evidence="2" id="KW-1185">Reference proteome</keyword>